<dbReference type="Pfam" id="PF02902">
    <property type="entry name" value="Peptidase_C48"/>
    <property type="match status" value="1"/>
</dbReference>
<evidence type="ECO:0000256" key="4">
    <source>
        <dbReference type="SAM" id="MobiDB-lite"/>
    </source>
</evidence>
<dbReference type="GO" id="GO:0019783">
    <property type="term" value="F:ubiquitin-like protein peptidase activity"/>
    <property type="evidence" value="ECO:0007669"/>
    <property type="project" value="UniProtKB-ARBA"/>
</dbReference>
<feature type="compositionally biased region" description="Polar residues" evidence="4">
    <location>
        <begin position="1"/>
        <end position="10"/>
    </location>
</feature>
<reference evidence="7" key="1">
    <citation type="journal article" date="2017" name="BMC Genomics">
        <title>Gapless genome assembly of Colletotrichum higginsianum reveals chromosome structure and association of transposable elements with secondary metabolite gene clusters.</title>
        <authorList>
            <person name="Dallery J.-F."/>
            <person name="Lapalu N."/>
            <person name="Zampounis A."/>
            <person name="Pigne S."/>
            <person name="Luyten I."/>
            <person name="Amselem J."/>
            <person name="Wittenberg A.H.J."/>
            <person name="Zhou S."/>
            <person name="de Queiroz M.V."/>
            <person name="Robin G.P."/>
            <person name="Auger A."/>
            <person name="Hainaut M."/>
            <person name="Henrissat B."/>
            <person name="Kim K.-T."/>
            <person name="Lee Y.-H."/>
            <person name="Lespinet O."/>
            <person name="Schwartz D.C."/>
            <person name="Thon M.R."/>
            <person name="O'Connell R.J."/>
        </authorList>
    </citation>
    <scope>NUCLEOTIDE SEQUENCE [LARGE SCALE GENOMIC DNA]</scope>
    <source>
        <strain evidence="7">IMI 349063</strain>
    </source>
</reference>
<gene>
    <name evidence="6" type="ORF">CH63R_14357</name>
</gene>
<dbReference type="AlphaFoldDB" id="A0A1B7XTP2"/>
<dbReference type="Proteomes" id="UP000092177">
    <property type="component" value="Chromosome 10"/>
</dbReference>
<keyword evidence="7" id="KW-1185">Reference proteome</keyword>
<dbReference type="KEGG" id="chig:CH63R_14357"/>
<evidence type="ECO:0000313" key="7">
    <source>
        <dbReference type="Proteomes" id="UP000092177"/>
    </source>
</evidence>
<evidence type="ECO:0000259" key="5">
    <source>
        <dbReference type="Pfam" id="PF02902"/>
    </source>
</evidence>
<dbReference type="InterPro" id="IPR038765">
    <property type="entry name" value="Papain-like_cys_pep_sf"/>
</dbReference>
<dbReference type="SUPFAM" id="SSF54001">
    <property type="entry name" value="Cysteine proteinases"/>
    <property type="match status" value="1"/>
</dbReference>
<dbReference type="Gene3D" id="3.40.395.10">
    <property type="entry name" value="Adenoviral Proteinase, Chain A"/>
    <property type="match status" value="1"/>
</dbReference>
<proteinExistence type="inferred from homology"/>
<evidence type="ECO:0000256" key="3">
    <source>
        <dbReference type="ARBA" id="ARBA00022801"/>
    </source>
</evidence>
<name>A0A1B7XTP2_COLHI</name>
<accession>A0A1B7XTP2</accession>
<evidence type="ECO:0000256" key="1">
    <source>
        <dbReference type="ARBA" id="ARBA00005234"/>
    </source>
</evidence>
<dbReference type="VEuPathDB" id="FungiDB:CH63R_14357"/>
<dbReference type="GeneID" id="28873438"/>
<feature type="domain" description="Ubiquitin-like protease family profile" evidence="5">
    <location>
        <begin position="161"/>
        <end position="250"/>
    </location>
</feature>
<feature type="compositionally biased region" description="Polar residues" evidence="4">
    <location>
        <begin position="19"/>
        <end position="29"/>
    </location>
</feature>
<dbReference type="InterPro" id="IPR003653">
    <property type="entry name" value="Peptidase_C48_C"/>
</dbReference>
<dbReference type="EMBL" id="LTAN01000010">
    <property type="protein sequence ID" value="OBR03131.1"/>
    <property type="molecule type" value="Genomic_DNA"/>
</dbReference>
<dbReference type="GO" id="GO:0006508">
    <property type="term" value="P:proteolysis"/>
    <property type="evidence" value="ECO:0007669"/>
    <property type="project" value="UniProtKB-KW"/>
</dbReference>
<dbReference type="OrthoDB" id="10387502at2759"/>
<evidence type="ECO:0000313" key="6">
    <source>
        <dbReference type="EMBL" id="OBR03131.1"/>
    </source>
</evidence>
<organism evidence="6 7">
    <name type="scientific">Colletotrichum higginsianum (strain IMI 349063)</name>
    <name type="common">Crucifer anthracnose fungus</name>
    <dbReference type="NCBI Taxonomy" id="759273"/>
    <lineage>
        <taxon>Eukaryota</taxon>
        <taxon>Fungi</taxon>
        <taxon>Dikarya</taxon>
        <taxon>Ascomycota</taxon>
        <taxon>Pezizomycotina</taxon>
        <taxon>Sordariomycetes</taxon>
        <taxon>Hypocreomycetidae</taxon>
        <taxon>Glomerellales</taxon>
        <taxon>Glomerellaceae</taxon>
        <taxon>Colletotrichum</taxon>
        <taxon>Colletotrichum destructivum species complex</taxon>
    </lineage>
</organism>
<comment type="caution">
    <text evidence="6">The sequence shown here is derived from an EMBL/GenBank/DDBJ whole genome shotgun (WGS) entry which is preliminary data.</text>
</comment>
<dbReference type="GO" id="GO:0008234">
    <property type="term" value="F:cysteine-type peptidase activity"/>
    <property type="evidence" value="ECO:0007669"/>
    <property type="project" value="InterPro"/>
</dbReference>
<comment type="similarity">
    <text evidence="1">Belongs to the peptidase C48 family.</text>
</comment>
<keyword evidence="2 6" id="KW-0645">Protease</keyword>
<evidence type="ECO:0000256" key="2">
    <source>
        <dbReference type="ARBA" id="ARBA00022670"/>
    </source>
</evidence>
<protein>
    <submittedName>
        <fullName evidence="6">Sentrin-specific protease 2-like protein</fullName>
    </submittedName>
</protein>
<keyword evidence="3" id="KW-0378">Hydrolase</keyword>
<dbReference type="RefSeq" id="XP_018151649.1">
    <property type="nucleotide sequence ID" value="XM_018309331.1"/>
</dbReference>
<feature type="region of interest" description="Disordered" evidence="4">
    <location>
        <begin position="1"/>
        <end position="99"/>
    </location>
</feature>
<sequence>MTMRSRTIAQNPDELQDVVNLTHQTNTSNTDEDGDADATLVGSDPGDPNDLPPAFDPEPKATETSSRMKRKWEASIGGSPGNVAQKHKHQKTIDLSRDEEVSTESSVSFSRLMYALRSLEGKSWVNDEALRSILGRLNSDDCLVTDSCSLWSSSSKQRRLARAKHRIVVPAFINGNHWVLYTWHRDASAIEYMDPFNKPPEKDITETVLRLLQHLTELEQLPDVVPRKTNGFDCGIITMINAFTVATRLSTLPFTSTPFSSVKSRFYFRQMLLTSPETMPLDFTARIQKLSALNAMKRLRRLASAADRIPKHVGRILKRDLYLRAYLSILATQLQQGHDRHYKRFKEGHLRAQETLEFKTSVKSRINRLEKAIAVLDGSSSPRKRPATRNATLGNWRLLELATESVDRGERALRDASATAQQQLAGFGSGSRELGPWCWPNHRPLTVSILILRHMGKKYAAVEEKYHRFRQRLMVID</sequence>